<reference evidence="3" key="1">
    <citation type="submission" date="2017-01" db="EMBL/GenBank/DDBJ databases">
        <authorList>
            <person name="Wang Y."/>
            <person name="White M."/>
            <person name="Kvist S."/>
            <person name="Moncalvo J.-M."/>
        </authorList>
    </citation>
    <scope>NUCLEOTIDE SEQUENCE [LARGE SCALE GENOMIC DNA]</scope>
    <source>
        <strain evidence="3">COL-18-3</strain>
    </source>
</reference>
<proteinExistence type="predicted"/>
<feature type="non-terminal residue" evidence="2">
    <location>
        <position position="178"/>
    </location>
</feature>
<protein>
    <submittedName>
        <fullName evidence="2">Uncharacterized protein</fullName>
    </submittedName>
</protein>
<name>A0A1R1PK94_ZANCU</name>
<feature type="compositionally biased region" description="Polar residues" evidence="1">
    <location>
        <begin position="75"/>
        <end position="92"/>
    </location>
</feature>
<sequence>MTELKTFDSPEGAWVLLTELNASSIANQITPKLNTELPFEPRPKPITALVKGEATTGLEHSSSLSPRAGSSPMSGTANSPNTSGSGQTNSTRGLAKGFRSGVFSAGGMLVYTDPTTYSSSSSRENIVNMTATGKMIDNPTHFTILGAPYKQIAGTNATKGNPILNLQDIGKKMGNISG</sequence>
<keyword evidence="3" id="KW-1185">Reference proteome</keyword>
<organism evidence="2 3">
    <name type="scientific">Zancudomyces culisetae</name>
    <name type="common">Gut fungus</name>
    <name type="synonym">Smittium culisetae</name>
    <dbReference type="NCBI Taxonomy" id="1213189"/>
    <lineage>
        <taxon>Eukaryota</taxon>
        <taxon>Fungi</taxon>
        <taxon>Fungi incertae sedis</taxon>
        <taxon>Zoopagomycota</taxon>
        <taxon>Kickxellomycotina</taxon>
        <taxon>Harpellomycetes</taxon>
        <taxon>Harpellales</taxon>
        <taxon>Legeriomycetaceae</taxon>
        <taxon>Zancudomyces</taxon>
    </lineage>
</organism>
<evidence type="ECO:0000313" key="2">
    <source>
        <dbReference type="EMBL" id="OMH81390.1"/>
    </source>
</evidence>
<dbReference type="AlphaFoldDB" id="A0A1R1PK94"/>
<dbReference type="Proteomes" id="UP000188320">
    <property type="component" value="Unassembled WGS sequence"/>
</dbReference>
<evidence type="ECO:0000313" key="3">
    <source>
        <dbReference type="Proteomes" id="UP000188320"/>
    </source>
</evidence>
<feature type="compositionally biased region" description="Low complexity" evidence="1">
    <location>
        <begin position="61"/>
        <end position="74"/>
    </location>
</feature>
<feature type="region of interest" description="Disordered" evidence="1">
    <location>
        <begin position="53"/>
        <end position="94"/>
    </location>
</feature>
<dbReference type="EMBL" id="LSSK01000908">
    <property type="protein sequence ID" value="OMH81390.1"/>
    <property type="molecule type" value="Genomic_DNA"/>
</dbReference>
<gene>
    <name evidence="2" type="ORF">AX774_g5154</name>
</gene>
<accession>A0A1R1PK94</accession>
<evidence type="ECO:0000256" key="1">
    <source>
        <dbReference type="SAM" id="MobiDB-lite"/>
    </source>
</evidence>
<comment type="caution">
    <text evidence="2">The sequence shown here is derived from an EMBL/GenBank/DDBJ whole genome shotgun (WGS) entry which is preliminary data.</text>
</comment>